<organism evidence="1 2">
    <name type="scientific">Halocatena marina</name>
    <dbReference type="NCBI Taxonomy" id="2934937"/>
    <lineage>
        <taxon>Archaea</taxon>
        <taxon>Methanobacteriati</taxon>
        <taxon>Methanobacteriota</taxon>
        <taxon>Stenosarchaea group</taxon>
        <taxon>Halobacteria</taxon>
        <taxon>Halobacteriales</taxon>
        <taxon>Natronomonadaceae</taxon>
        <taxon>Halocatena</taxon>
    </lineage>
</organism>
<accession>A0ABD5YWL3</accession>
<evidence type="ECO:0000313" key="2">
    <source>
        <dbReference type="Proteomes" id="UP001596417"/>
    </source>
</evidence>
<dbReference type="RefSeq" id="WP_390207058.1">
    <property type="nucleotide sequence ID" value="NZ_JBHSZC010000006.1"/>
</dbReference>
<comment type="caution">
    <text evidence="1">The sequence shown here is derived from an EMBL/GenBank/DDBJ whole genome shotgun (WGS) entry which is preliminary data.</text>
</comment>
<sequence>MSEERREITFVIDEPPYSDTNYRAYLKPMTYSDRDGKVEGMVEYGLGETEMEAISRAATHMDQDNTLRDVARLGVDLGDRDGMLFRTALRAFAHSRHEPYTPENLQFVREEVSTEFPEMDRNDIDSFLRLFRTSLTIEDADWLRLVEQRLLNTYRTQMALVHDE</sequence>
<name>A0ABD5YWL3_9EURY</name>
<keyword evidence="2" id="KW-1185">Reference proteome</keyword>
<gene>
    <name evidence="1" type="ORF">ACFQL7_27830</name>
</gene>
<evidence type="ECO:0000313" key="1">
    <source>
        <dbReference type="EMBL" id="MFC7193222.1"/>
    </source>
</evidence>
<dbReference type="Proteomes" id="UP001596417">
    <property type="component" value="Unassembled WGS sequence"/>
</dbReference>
<proteinExistence type="predicted"/>
<dbReference type="EMBL" id="JBHTAX010000007">
    <property type="protein sequence ID" value="MFC7193222.1"/>
    <property type="molecule type" value="Genomic_DNA"/>
</dbReference>
<protein>
    <submittedName>
        <fullName evidence="1">Uncharacterized protein</fullName>
    </submittedName>
</protein>
<dbReference type="AlphaFoldDB" id="A0ABD5YWL3"/>
<reference evidence="1 2" key="1">
    <citation type="journal article" date="2019" name="Int. J. Syst. Evol. Microbiol.">
        <title>The Global Catalogue of Microorganisms (GCM) 10K type strain sequencing project: providing services to taxonomists for standard genome sequencing and annotation.</title>
        <authorList>
            <consortium name="The Broad Institute Genomics Platform"/>
            <consortium name="The Broad Institute Genome Sequencing Center for Infectious Disease"/>
            <person name="Wu L."/>
            <person name="Ma J."/>
        </authorList>
    </citation>
    <scope>NUCLEOTIDE SEQUENCE [LARGE SCALE GENOMIC DNA]</scope>
    <source>
        <strain evidence="1 2">RDMS1</strain>
    </source>
</reference>